<sequence>MTDDRTLIVELLGGFASATDGRDWDTIASLLTDDVVAYGARGPAAVVARMQEHLGGVGPTQHLLGNHRVRVDGDQAQSRTYGRVHHVGAGPMAGSFFECLGDYDDHWLRTPTGWRIARRRFDIRISLGDMAVLRPA</sequence>
<feature type="domain" description="SnoaL-like" evidence="1">
    <location>
        <begin position="3"/>
        <end position="120"/>
    </location>
</feature>
<dbReference type="InterPro" id="IPR032710">
    <property type="entry name" value="NTF2-like_dom_sf"/>
</dbReference>
<proteinExistence type="predicted"/>
<reference evidence="2 3" key="1">
    <citation type="submission" date="2020-03" db="EMBL/GenBank/DDBJ databases">
        <title>Nocardioides sp. nov., isolated from fish.</title>
        <authorList>
            <person name="Hyun D.-W."/>
            <person name="Bae J.-W."/>
        </authorList>
    </citation>
    <scope>NUCLEOTIDE SEQUENCE [LARGE SCALE GENOMIC DNA]</scope>
    <source>
        <strain evidence="2 3">HDW12A</strain>
    </source>
</reference>
<dbReference type="AlphaFoldDB" id="A0A6G7YHP2"/>
<dbReference type="EMBL" id="CP049866">
    <property type="protein sequence ID" value="QIK76151.1"/>
    <property type="molecule type" value="Genomic_DNA"/>
</dbReference>
<dbReference type="Gene3D" id="3.10.450.50">
    <property type="match status" value="1"/>
</dbReference>
<organism evidence="2 3">
    <name type="scientific">Nocardioides piscis</name>
    <dbReference type="NCBI Taxonomy" id="2714938"/>
    <lineage>
        <taxon>Bacteria</taxon>
        <taxon>Bacillati</taxon>
        <taxon>Actinomycetota</taxon>
        <taxon>Actinomycetes</taxon>
        <taxon>Propionibacteriales</taxon>
        <taxon>Nocardioidaceae</taxon>
        <taxon>Nocardioides</taxon>
    </lineage>
</organism>
<dbReference type="Pfam" id="PF13577">
    <property type="entry name" value="SnoaL_4"/>
    <property type="match status" value="1"/>
</dbReference>
<accession>A0A6G7YHP2</accession>
<evidence type="ECO:0000313" key="2">
    <source>
        <dbReference type="EMBL" id="QIK76151.1"/>
    </source>
</evidence>
<dbReference type="RefSeq" id="WP_166319312.1">
    <property type="nucleotide sequence ID" value="NZ_CP049866.1"/>
</dbReference>
<keyword evidence="3" id="KW-1185">Reference proteome</keyword>
<evidence type="ECO:0000259" key="1">
    <source>
        <dbReference type="Pfam" id="PF13577"/>
    </source>
</evidence>
<name>A0A6G7YHP2_9ACTN</name>
<dbReference type="InterPro" id="IPR037401">
    <property type="entry name" value="SnoaL-like"/>
</dbReference>
<dbReference type="KEGG" id="npi:G7071_12645"/>
<evidence type="ECO:0000313" key="3">
    <source>
        <dbReference type="Proteomes" id="UP000502035"/>
    </source>
</evidence>
<gene>
    <name evidence="2" type="ORF">G7071_12645</name>
</gene>
<dbReference type="Proteomes" id="UP000502035">
    <property type="component" value="Chromosome"/>
</dbReference>
<protein>
    <submittedName>
        <fullName evidence="2">Nuclear transport factor 2 family protein</fullName>
    </submittedName>
</protein>
<dbReference type="SUPFAM" id="SSF54427">
    <property type="entry name" value="NTF2-like"/>
    <property type="match status" value="1"/>
</dbReference>